<dbReference type="GO" id="GO:0016887">
    <property type="term" value="F:ATP hydrolysis activity"/>
    <property type="evidence" value="ECO:0007669"/>
    <property type="project" value="InterPro"/>
</dbReference>
<evidence type="ECO:0000256" key="3">
    <source>
        <dbReference type="ARBA" id="ARBA00022801"/>
    </source>
</evidence>
<reference evidence="7" key="1">
    <citation type="submission" date="2022-07" db="EMBL/GenBank/DDBJ databases">
        <authorList>
            <person name="Macas J."/>
            <person name="Novak P."/>
            <person name="Neumann P."/>
        </authorList>
    </citation>
    <scope>NUCLEOTIDE SEQUENCE</scope>
</reference>
<dbReference type="Gene3D" id="3.40.50.300">
    <property type="entry name" value="P-loop containing nucleotide triphosphate hydrolases"/>
    <property type="match status" value="1"/>
</dbReference>
<dbReference type="AlphaFoldDB" id="A0AAV0DUX5"/>
<dbReference type="InterPro" id="IPR003959">
    <property type="entry name" value="ATPase_AAA_core"/>
</dbReference>
<dbReference type="InterPro" id="IPR025753">
    <property type="entry name" value="AAA_N_dom"/>
</dbReference>
<evidence type="ECO:0000259" key="5">
    <source>
        <dbReference type="Pfam" id="PF00004"/>
    </source>
</evidence>
<comment type="cofactor">
    <cofactor evidence="1">
        <name>Mg(2+)</name>
        <dbReference type="ChEBI" id="CHEBI:18420"/>
    </cofactor>
</comment>
<evidence type="ECO:0000259" key="6">
    <source>
        <dbReference type="Pfam" id="PF14363"/>
    </source>
</evidence>
<protein>
    <submittedName>
        <fullName evidence="7">Uncharacterized protein</fullName>
    </submittedName>
</protein>
<comment type="caution">
    <text evidence="7">The sequence shown here is derived from an EMBL/GenBank/DDBJ whole genome shotgun (WGS) entry which is preliminary data.</text>
</comment>
<dbReference type="GO" id="GO:0005524">
    <property type="term" value="F:ATP binding"/>
    <property type="evidence" value="ECO:0007669"/>
    <property type="project" value="InterPro"/>
</dbReference>
<keyword evidence="4" id="KW-0460">Magnesium</keyword>
<comment type="subcellular location">
    <subcellularLocation>
        <location evidence="2">Plastid</location>
    </subcellularLocation>
</comment>
<keyword evidence="3" id="KW-0378">Hydrolase</keyword>
<dbReference type="PANTHER" id="PTHR23070">
    <property type="entry name" value="BCS1 AAA-TYPE ATPASE"/>
    <property type="match status" value="1"/>
</dbReference>
<dbReference type="InterPro" id="IPR050747">
    <property type="entry name" value="Mitochondrial_chaperone_BCS1"/>
</dbReference>
<dbReference type="InterPro" id="IPR027417">
    <property type="entry name" value="P-loop_NTPase"/>
</dbReference>
<feature type="domain" description="AAA-type ATPase N-terminal" evidence="6">
    <location>
        <begin position="25"/>
        <end position="122"/>
    </location>
</feature>
<dbReference type="Proteomes" id="UP001152523">
    <property type="component" value="Unassembled WGS sequence"/>
</dbReference>
<accession>A0AAV0DUX5</accession>
<evidence type="ECO:0000256" key="4">
    <source>
        <dbReference type="ARBA" id="ARBA00022842"/>
    </source>
</evidence>
<evidence type="ECO:0000313" key="8">
    <source>
        <dbReference type="Proteomes" id="UP001152523"/>
    </source>
</evidence>
<evidence type="ECO:0000256" key="1">
    <source>
        <dbReference type="ARBA" id="ARBA00001946"/>
    </source>
</evidence>
<dbReference type="SUPFAM" id="SSF52540">
    <property type="entry name" value="P-loop containing nucleoside triphosphate hydrolases"/>
    <property type="match status" value="1"/>
</dbReference>
<evidence type="ECO:0000256" key="2">
    <source>
        <dbReference type="ARBA" id="ARBA00004474"/>
    </source>
</evidence>
<dbReference type="Pfam" id="PF14363">
    <property type="entry name" value="AAA_assoc"/>
    <property type="match status" value="1"/>
</dbReference>
<proteinExistence type="predicted"/>
<feature type="domain" description="ATPase AAA-type core" evidence="5">
    <location>
        <begin position="249"/>
        <end position="278"/>
    </location>
</feature>
<keyword evidence="8" id="KW-1185">Reference proteome</keyword>
<dbReference type="GO" id="GO:0009536">
    <property type="term" value="C:plastid"/>
    <property type="evidence" value="ECO:0007669"/>
    <property type="project" value="UniProtKB-SubCell"/>
</dbReference>
<dbReference type="EMBL" id="CAMAPF010000141">
    <property type="protein sequence ID" value="CAH9107103.1"/>
    <property type="molecule type" value="Genomic_DNA"/>
</dbReference>
<organism evidence="7 8">
    <name type="scientific">Cuscuta epithymum</name>
    <dbReference type="NCBI Taxonomy" id="186058"/>
    <lineage>
        <taxon>Eukaryota</taxon>
        <taxon>Viridiplantae</taxon>
        <taxon>Streptophyta</taxon>
        <taxon>Embryophyta</taxon>
        <taxon>Tracheophyta</taxon>
        <taxon>Spermatophyta</taxon>
        <taxon>Magnoliopsida</taxon>
        <taxon>eudicotyledons</taxon>
        <taxon>Gunneridae</taxon>
        <taxon>Pentapetalae</taxon>
        <taxon>asterids</taxon>
        <taxon>lamiids</taxon>
        <taxon>Solanales</taxon>
        <taxon>Convolvulaceae</taxon>
        <taxon>Cuscuteae</taxon>
        <taxon>Cuscuta</taxon>
        <taxon>Cuscuta subgen. Cuscuta</taxon>
    </lineage>
</organism>
<evidence type="ECO:0000313" key="7">
    <source>
        <dbReference type="EMBL" id="CAH9107103.1"/>
    </source>
</evidence>
<dbReference type="Pfam" id="PF00004">
    <property type="entry name" value="AAA"/>
    <property type="match status" value="1"/>
</dbReference>
<sequence>MVSTKTILQAAASVAASAMMARNILPYELQNRVRSSVINVLLKFFSPTMELVIQERTDGGKNQMYEAAESYLGRRHGLSDSSASYRLRVVLPQDEAKISTTIDQGEQVVDRFNGVSFTWTKVTAKRRNGDLPRFEDYSSASFTLTFHKKHKKMVFDAYFPFILAESVKGKLEQKTPKLFSMRLDHGLGYSYNSRSDHNKWKFVKLDHPSTFQTLAMDTELKTSIMEDLDRFVRRREYYRKVGKAWKRGYLLYGPPGTGKSSLIAAIANYLEFDIYDLELIDWCL</sequence>
<gene>
    <name evidence="7" type="ORF">CEPIT_LOCUS17829</name>
</gene>
<name>A0AAV0DUX5_9ASTE</name>